<proteinExistence type="predicted"/>
<accession>A0ABS7W791</accession>
<gene>
    <name evidence="3" type="ORF">KVH32_18250</name>
</gene>
<dbReference type="RefSeq" id="WP_224286634.1">
    <property type="nucleotide sequence ID" value="NZ_JAHSST010000006.1"/>
</dbReference>
<feature type="coiled-coil region" evidence="1">
    <location>
        <begin position="320"/>
        <end position="347"/>
    </location>
</feature>
<comment type="caution">
    <text evidence="3">The sequence shown here is derived from an EMBL/GenBank/DDBJ whole genome shotgun (WGS) entry which is preliminary data.</text>
</comment>
<reference evidence="3 4" key="1">
    <citation type="submission" date="2021-06" db="EMBL/GenBank/DDBJ databases">
        <title>Ecological speciation of a Streptomyces species isolated from different habitats and geographic origins.</title>
        <authorList>
            <person name="Wang J."/>
        </authorList>
    </citation>
    <scope>NUCLEOTIDE SEQUENCE [LARGE SCALE GENOMIC DNA]</scope>
    <source>
        <strain evidence="3 4">FXJ8.012</strain>
    </source>
</reference>
<protein>
    <submittedName>
        <fullName evidence="3">Uncharacterized protein</fullName>
    </submittedName>
</protein>
<evidence type="ECO:0000256" key="2">
    <source>
        <dbReference type="SAM" id="MobiDB-lite"/>
    </source>
</evidence>
<feature type="compositionally biased region" description="Low complexity" evidence="2">
    <location>
        <begin position="47"/>
        <end position="60"/>
    </location>
</feature>
<dbReference type="EMBL" id="JAHSTP010000006">
    <property type="protein sequence ID" value="MBZ6153086.1"/>
    <property type="molecule type" value="Genomic_DNA"/>
</dbReference>
<evidence type="ECO:0000256" key="1">
    <source>
        <dbReference type="SAM" id="Coils"/>
    </source>
</evidence>
<keyword evidence="4" id="KW-1185">Reference proteome</keyword>
<feature type="compositionally biased region" description="Low complexity" evidence="2">
    <location>
        <begin position="28"/>
        <end position="39"/>
    </location>
</feature>
<name>A0ABS7W791_STROV</name>
<organism evidence="3 4">
    <name type="scientific">Streptomyces olivaceus</name>
    <dbReference type="NCBI Taxonomy" id="47716"/>
    <lineage>
        <taxon>Bacteria</taxon>
        <taxon>Bacillati</taxon>
        <taxon>Actinomycetota</taxon>
        <taxon>Actinomycetes</taxon>
        <taxon>Kitasatosporales</taxon>
        <taxon>Streptomycetaceae</taxon>
        <taxon>Streptomyces</taxon>
    </lineage>
</organism>
<keyword evidence="1" id="KW-0175">Coiled coil</keyword>
<feature type="region of interest" description="Disordered" evidence="2">
    <location>
        <begin position="1"/>
        <end position="89"/>
    </location>
</feature>
<dbReference type="Proteomes" id="UP000758701">
    <property type="component" value="Unassembled WGS sequence"/>
</dbReference>
<sequence length="532" mass="55407">MSAPVHRTPERPSVAALASARERREGSRTGSPSGTGTSAQQALLGLQSSAGNQAATAAVQRARREDKGKAPENGGASAEAKKKSKKNYRDRISGLLDRLKKNLDTVDTWVKGVQTPGNAGMSQQASATADTGLKDSAAVSGTSAGAMNLVTEVPGTAVNAFDWHKSRKAAKASPTGVKHHTNDRRANVKGADTVVGAASSANYTAAVAKEVTKVQHAADAAMAAEASGVTSTVVGTAKGVRSAFRIGGAISKLKKVKELGDPEAVHAASLTELEELRIEANWAAARAYANLDSYWNEDNPGGLLGAADALGGTAEAMSVAHEVAETLDQAQKNVQRLDTAQKFVKQKQINKIGKEAAGGALSEPLKAGAGAVTIANAVMVGAGLASNPVGWGLAGAGGGLILGVTLYKALRAVTKRYEEAHHPERWALEGENPEAKSRSESLGHALKFWQKVSKGERRFIAHEIYSLAAGPDIPGSGRNTRDMRQSGMSLLIAMKAGPEQHKMDEAAWVASLNDPAQKEAWIKEIMEQAASG</sequence>
<evidence type="ECO:0000313" key="3">
    <source>
        <dbReference type="EMBL" id="MBZ6153086.1"/>
    </source>
</evidence>
<evidence type="ECO:0000313" key="4">
    <source>
        <dbReference type="Proteomes" id="UP000758701"/>
    </source>
</evidence>